<organism evidence="1 2">
    <name type="scientific">Armillaria luteobubalina</name>
    <dbReference type="NCBI Taxonomy" id="153913"/>
    <lineage>
        <taxon>Eukaryota</taxon>
        <taxon>Fungi</taxon>
        <taxon>Dikarya</taxon>
        <taxon>Basidiomycota</taxon>
        <taxon>Agaricomycotina</taxon>
        <taxon>Agaricomycetes</taxon>
        <taxon>Agaricomycetidae</taxon>
        <taxon>Agaricales</taxon>
        <taxon>Marasmiineae</taxon>
        <taxon>Physalacriaceae</taxon>
        <taxon>Armillaria</taxon>
    </lineage>
</organism>
<dbReference type="EMBL" id="JAUEPU010000006">
    <property type="protein sequence ID" value="KAK0501807.1"/>
    <property type="molecule type" value="Genomic_DNA"/>
</dbReference>
<reference evidence="1" key="1">
    <citation type="submission" date="2023-06" db="EMBL/GenBank/DDBJ databases">
        <authorList>
            <consortium name="Lawrence Berkeley National Laboratory"/>
            <person name="Ahrendt S."/>
            <person name="Sahu N."/>
            <person name="Indic B."/>
            <person name="Wong-Bajracharya J."/>
            <person name="Merenyi Z."/>
            <person name="Ke H.-M."/>
            <person name="Monk M."/>
            <person name="Kocsube S."/>
            <person name="Drula E."/>
            <person name="Lipzen A."/>
            <person name="Balint B."/>
            <person name="Henrissat B."/>
            <person name="Andreopoulos B."/>
            <person name="Martin F.M."/>
            <person name="Harder C.B."/>
            <person name="Rigling D."/>
            <person name="Ford K.L."/>
            <person name="Foster G.D."/>
            <person name="Pangilinan J."/>
            <person name="Papanicolaou A."/>
            <person name="Barry K."/>
            <person name="LaButti K."/>
            <person name="Viragh M."/>
            <person name="Koriabine M."/>
            <person name="Yan M."/>
            <person name="Riley R."/>
            <person name="Champramary S."/>
            <person name="Plett K.L."/>
            <person name="Tsai I.J."/>
            <person name="Slot J."/>
            <person name="Sipos G."/>
            <person name="Plett J."/>
            <person name="Nagy L.G."/>
            <person name="Grigoriev I.V."/>
        </authorList>
    </citation>
    <scope>NUCLEOTIDE SEQUENCE</scope>
    <source>
        <strain evidence="1">HWK02</strain>
    </source>
</reference>
<protein>
    <submittedName>
        <fullName evidence="1">Uncharacterized protein</fullName>
    </submittedName>
</protein>
<comment type="caution">
    <text evidence="1">The sequence shown here is derived from an EMBL/GenBank/DDBJ whole genome shotgun (WGS) entry which is preliminary data.</text>
</comment>
<proteinExistence type="predicted"/>
<keyword evidence="2" id="KW-1185">Reference proteome</keyword>
<gene>
    <name evidence="1" type="ORF">EDD18DRAFT_1347876</name>
</gene>
<evidence type="ECO:0000313" key="1">
    <source>
        <dbReference type="EMBL" id="KAK0501807.1"/>
    </source>
</evidence>
<dbReference type="Proteomes" id="UP001175228">
    <property type="component" value="Unassembled WGS sequence"/>
</dbReference>
<accession>A0AA39USS3</accession>
<evidence type="ECO:0000313" key="2">
    <source>
        <dbReference type="Proteomes" id="UP001175228"/>
    </source>
</evidence>
<name>A0AA39USS3_9AGAR</name>
<dbReference type="AlphaFoldDB" id="A0AA39USS3"/>
<sequence length="137" mass="14829">MRRGMFPGTSAILQVAGPCFIFGISDVNESESIIVDADYNRAMPVIHTAVSITTNSASTPHPATQIFATQMSLPESPPWPTNSLPLYTATVLHKGPPALLTPCQPHIPLLEGQTGLGFMWDPKHSLDEPGMIYACWI</sequence>